<dbReference type="Proteomes" id="UP000309676">
    <property type="component" value="Unassembled WGS sequence"/>
</dbReference>
<comment type="caution">
    <text evidence="8">The sequence shown here is derived from an EMBL/GenBank/DDBJ whole genome shotgun (WGS) entry which is preliminary data.</text>
</comment>
<keyword evidence="5" id="KW-0449">Lipoprotein</keyword>
<dbReference type="Gene3D" id="3.40.190.10">
    <property type="entry name" value="Periplasmic binding protein-like II"/>
    <property type="match status" value="2"/>
</dbReference>
<dbReference type="Pfam" id="PF13416">
    <property type="entry name" value="SBP_bac_8"/>
    <property type="match status" value="1"/>
</dbReference>
<evidence type="ECO:0000256" key="6">
    <source>
        <dbReference type="SAM" id="MobiDB-lite"/>
    </source>
</evidence>
<name>A0A5R9GBI6_9BACL</name>
<dbReference type="SUPFAM" id="SSF53850">
    <property type="entry name" value="Periplasmic binding protein-like II"/>
    <property type="match status" value="1"/>
</dbReference>
<evidence type="ECO:0000256" key="5">
    <source>
        <dbReference type="ARBA" id="ARBA00023288"/>
    </source>
</evidence>
<protein>
    <submittedName>
        <fullName evidence="8">Extracellular solute-binding protein</fullName>
    </submittedName>
</protein>
<dbReference type="EMBL" id="VCIW01000001">
    <property type="protein sequence ID" value="TLS53817.1"/>
    <property type="molecule type" value="Genomic_DNA"/>
</dbReference>
<dbReference type="PROSITE" id="PS51257">
    <property type="entry name" value="PROKAR_LIPOPROTEIN"/>
    <property type="match status" value="1"/>
</dbReference>
<evidence type="ECO:0000313" key="9">
    <source>
        <dbReference type="Proteomes" id="UP000309676"/>
    </source>
</evidence>
<gene>
    <name evidence="8" type="ORF">FE782_00190</name>
</gene>
<evidence type="ECO:0000256" key="7">
    <source>
        <dbReference type="SAM" id="SignalP"/>
    </source>
</evidence>
<reference evidence="8 9" key="1">
    <citation type="submission" date="2019-05" db="EMBL/GenBank/DDBJ databases">
        <authorList>
            <person name="Narsing Rao M.P."/>
            <person name="Li W.J."/>
        </authorList>
    </citation>
    <scope>NUCLEOTIDE SEQUENCE [LARGE SCALE GENOMIC DNA]</scope>
    <source>
        <strain evidence="8 9">SYSU_K30003</strain>
    </source>
</reference>
<dbReference type="PANTHER" id="PTHR43649">
    <property type="entry name" value="ARABINOSE-BINDING PROTEIN-RELATED"/>
    <property type="match status" value="1"/>
</dbReference>
<feature type="compositionally biased region" description="Polar residues" evidence="6">
    <location>
        <begin position="33"/>
        <end position="55"/>
    </location>
</feature>
<evidence type="ECO:0000313" key="8">
    <source>
        <dbReference type="EMBL" id="TLS53817.1"/>
    </source>
</evidence>
<accession>A0A5R9GBI6</accession>
<keyword evidence="3" id="KW-0472">Membrane</keyword>
<keyword evidence="4" id="KW-0564">Palmitate</keyword>
<proteinExistence type="predicted"/>
<keyword evidence="1" id="KW-1003">Cell membrane</keyword>
<dbReference type="AlphaFoldDB" id="A0A5R9GBI6"/>
<keyword evidence="9" id="KW-1185">Reference proteome</keyword>
<sequence>MLKRMRPKGANTASAILLCAALTVVTACSGNGGTATNESPTGTATPPADNPSTGIETPAEPLPPLEISWMNYAWGTPPAGNDEVLKKIEADTNTIIRFDWVPTNGYEERTNVALTTGDVNDVVQIETGNSQLYTSVVHGAIQAGVFHDLTPYLGTPEARAQYPNLARYPDTTWDNIRYEGKIWGVPRHSSPPVWDGITIRKDLLDQVGMEPPTNIEEFTAFLKAVSKPPEMYGLAIKEVNTIFSNAFTGVQNWDTDEEGNFIFHAFMPEYKDYLDWLKDLYESKALHPEFPVVEGTVQAMFRKVGTYAAVASNMHQLTIPSFIQQLKDVVPTGEPLTLMPLQGPKGYVTNMTLGFWTNLMISSKVKEEDIPRILSLIDYMSSEEYMVKLTKQGIEGIHHNVVDGKVELTEAYKNEAIEGYGWPGDYYNGMNNAQLNDAEPERLEHLKQVYEKSTEVSTYSNPATNLYSPTLGERWGDLTRTLEDMKVKYVMGEITVQQWDDYVAGITSHADYKKILEELKTSYQNAK</sequence>
<evidence type="ECO:0000256" key="2">
    <source>
        <dbReference type="ARBA" id="ARBA00022729"/>
    </source>
</evidence>
<evidence type="ECO:0000256" key="3">
    <source>
        <dbReference type="ARBA" id="ARBA00023136"/>
    </source>
</evidence>
<dbReference type="OrthoDB" id="2509964at2"/>
<organism evidence="8 9">
    <name type="scientific">Paenibacillus antri</name>
    <dbReference type="NCBI Taxonomy" id="2582848"/>
    <lineage>
        <taxon>Bacteria</taxon>
        <taxon>Bacillati</taxon>
        <taxon>Bacillota</taxon>
        <taxon>Bacilli</taxon>
        <taxon>Bacillales</taxon>
        <taxon>Paenibacillaceae</taxon>
        <taxon>Paenibacillus</taxon>
    </lineage>
</organism>
<keyword evidence="2 7" id="KW-0732">Signal</keyword>
<feature type="chain" id="PRO_5039014790" evidence="7">
    <location>
        <begin position="30"/>
        <end position="527"/>
    </location>
</feature>
<dbReference type="InterPro" id="IPR050490">
    <property type="entry name" value="Bact_solute-bd_prot1"/>
</dbReference>
<evidence type="ECO:0000256" key="4">
    <source>
        <dbReference type="ARBA" id="ARBA00023139"/>
    </source>
</evidence>
<evidence type="ECO:0000256" key="1">
    <source>
        <dbReference type="ARBA" id="ARBA00022475"/>
    </source>
</evidence>
<feature type="signal peptide" evidence="7">
    <location>
        <begin position="1"/>
        <end position="29"/>
    </location>
</feature>
<feature type="region of interest" description="Disordered" evidence="6">
    <location>
        <begin position="33"/>
        <end position="61"/>
    </location>
</feature>
<dbReference type="RefSeq" id="WP_138191307.1">
    <property type="nucleotide sequence ID" value="NZ_VCIW01000001.1"/>
</dbReference>
<dbReference type="InterPro" id="IPR006059">
    <property type="entry name" value="SBP"/>
</dbReference>
<dbReference type="PANTHER" id="PTHR43649:SF33">
    <property type="entry name" value="POLYGALACTURONAN_RHAMNOGALACTURONAN-BINDING PROTEIN YTCQ"/>
    <property type="match status" value="1"/>
</dbReference>